<name>A0A6G0XDC0_9STRA</name>
<dbReference type="EMBL" id="VJMJ01000079">
    <property type="protein sequence ID" value="KAF0738057.1"/>
    <property type="molecule type" value="Genomic_DNA"/>
</dbReference>
<evidence type="ECO:0000313" key="2">
    <source>
        <dbReference type="EMBL" id="KAF0738057.1"/>
    </source>
</evidence>
<feature type="domain" description="COMM" evidence="1">
    <location>
        <begin position="128"/>
        <end position="192"/>
    </location>
</feature>
<dbReference type="PANTHER" id="PTHR12333">
    <property type="entry name" value="COMM DOMAIN CONTAINING PROTEIN 10"/>
    <property type="match status" value="1"/>
</dbReference>
<keyword evidence="3" id="KW-1185">Reference proteome</keyword>
<reference evidence="2 3" key="1">
    <citation type="submission" date="2019-07" db="EMBL/GenBank/DDBJ databases">
        <title>Genomics analysis of Aphanomyces spp. identifies a new class of oomycete effector associated with host adaptation.</title>
        <authorList>
            <person name="Gaulin E."/>
        </authorList>
    </citation>
    <scope>NUCLEOTIDE SEQUENCE [LARGE SCALE GENOMIC DNA]</scope>
    <source>
        <strain evidence="2 3">ATCC 201684</strain>
    </source>
</reference>
<gene>
    <name evidence="2" type="ORF">Ae201684_006048</name>
</gene>
<evidence type="ECO:0000313" key="3">
    <source>
        <dbReference type="Proteomes" id="UP000481153"/>
    </source>
</evidence>
<organism evidence="2 3">
    <name type="scientific">Aphanomyces euteiches</name>
    <dbReference type="NCBI Taxonomy" id="100861"/>
    <lineage>
        <taxon>Eukaryota</taxon>
        <taxon>Sar</taxon>
        <taxon>Stramenopiles</taxon>
        <taxon>Oomycota</taxon>
        <taxon>Saprolegniomycetes</taxon>
        <taxon>Saprolegniales</taxon>
        <taxon>Verrucalvaceae</taxon>
        <taxon>Aphanomyces</taxon>
    </lineage>
</organism>
<dbReference type="PANTHER" id="PTHR12333:SF0">
    <property type="entry name" value="COMM DOMAIN-CONTAINING PROTEIN 10"/>
    <property type="match status" value="1"/>
</dbReference>
<dbReference type="Proteomes" id="UP000481153">
    <property type="component" value="Unassembled WGS sequence"/>
</dbReference>
<sequence length="193" mass="21562">MSSTSLVDNANAVPLINAFPQDKLSHLVRRILQAPHQTNGGFNSEEQQQLMEMGHMSPAQMQSFIDTLEHTFARAGSDDWDDRQVLDSLTSTGISDKVANIIASAWTQERASYRAMLLEQSTTNQLPNVTESHWRMHVTIADSQSTGQAIPTALFNLRTNDNSECHMEMNHSELLQFLIQLDAIQARLDTLAP</sequence>
<dbReference type="Pfam" id="PF07258">
    <property type="entry name" value="COMM_domain"/>
    <property type="match status" value="1"/>
</dbReference>
<protein>
    <recommendedName>
        <fullName evidence="1">COMM domain-containing protein</fullName>
    </recommendedName>
</protein>
<evidence type="ECO:0000259" key="1">
    <source>
        <dbReference type="PROSITE" id="PS51269"/>
    </source>
</evidence>
<proteinExistence type="predicted"/>
<dbReference type="InterPro" id="IPR037361">
    <property type="entry name" value="COMMD10"/>
</dbReference>
<dbReference type="Pfam" id="PF21672">
    <property type="entry name" value="COMM_HN"/>
    <property type="match status" value="1"/>
</dbReference>
<comment type="caution">
    <text evidence="2">The sequence shown here is derived from an EMBL/GenBank/DDBJ whole genome shotgun (WGS) entry which is preliminary data.</text>
</comment>
<dbReference type="AlphaFoldDB" id="A0A6G0XDC0"/>
<accession>A0A6G0XDC0</accession>
<dbReference type="InterPro" id="IPR017920">
    <property type="entry name" value="COMM"/>
</dbReference>
<dbReference type="PROSITE" id="PS51269">
    <property type="entry name" value="COMM"/>
    <property type="match status" value="1"/>
</dbReference>